<accession>A0A9D9HGL2</accession>
<dbReference type="AlphaFoldDB" id="A0A9D9HGL2"/>
<dbReference type="Proteomes" id="UP000823616">
    <property type="component" value="Unassembled WGS sequence"/>
</dbReference>
<protein>
    <submittedName>
        <fullName evidence="2">HD domain-containing protein</fullName>
    </submittedName>
</protein>
<evidence type="ECO:0000259" key="1">
    <source>
        <dbReference type="Pfam" id="PF13023"/>
    </source>
</evidence>
<gene>
    <name evidence="2" type="ORF">IAA96_00235</name>
</gene>
<dbReference type="InterPro" id="IPR006674">
    <property type="entry name" value="HD_domain"/>
</dbReference>
<name>A0A9D9HGL2_9SPIR</name>
<sequence length="405" mass="46495">MPERQFVLKIFEGFSIERWNDLIRPVPLVEMDKTAERTVLCYLIGKLEEAAGRTVDWEKIIYASLFDFLRKVALCDIKAPVLRVIRRDYPEEYRRLNRWVLDQFAPMAPDKKFMDDFSAHLLDPPDTGDLTSRILRAAHKYSALREFELLKTVNETRRLEPIARDLYADLEAFLDLRALQMLFTRQRLYDFLLKVESLRFQTRWNQTPRIPHTDVLGHSYYVAALTLLLSREAGVAGRRLYNNFFSALFHDLPEAVTRDIISPVKQATDALPDIVKNVETLFLGQELVPLMDESFRDELLYFTGEEFANRVLDGGQMKEVSFADLQGRYAGDSFSPVDGKLVRAADHIAAFVEADASIRFGVSSAHLLSGRRKILDIYREAGTVNGVDVFSLLAEFQEPGQLSLF</sequence>
<comment type="caution">
    <text evidence="2">The sequence shown here is derived from an EMBL/GenBank/DDBJ whole genome shotgun (WGS) entry which is preliminary data.</text>
</comment>
<dbReference type="SUPFAM" id="SSF109604">
    <property type="entry name" value="HD-domain/PDEase-like"/>
    <property type="match status" value="2"/>
</dbReference>
<feature type="domain" description="HD" evidence="1">
    <location>
        <begin position="195"/>
        <end position="370"/>
    </location>
</feature>
<reference evidence="2" key="2">
    <citation type="journal article" date="2021" name="PeerJ">
        <title>Extensive microbial diversity within the chicken gut microbiome revealed by metagenomics and culture.</title>
        <authorList>
            <person name="Gilroy R."/>
            <person name="Ravi A."/>
            <person name="Getino M."/>
            <person name="Pursley I."/>
            <person name="Horton D.L."/>
            <person name="Alikhan N.F."/>
            <person name="Baker D."/>
            <person name="Gharbi K."/>
            <person name="Hall N."/>
            <person name="Watson M."/>
            <person name="Adriaenssens E.M."/>
            <person name="Foster-Nyarko E."/>
            <person name="Jarju S."/>
            <person name="Secka A."/>
            <person name="Antonio M."/>
            <person name="Oren A."/>
            <person name="Chaudhuri R.R."/>
            <person name="La Ragione R."/>
            <person name="Hildebrand F."/>
            <person name="Pallen M.J."/>
        </authorList>
    </citation>
    <scope>NUCLEOTIDE SEQUENCE</scope>
    <source>
        <strain evidence="2">B3-4054</strain>
    </source>
</reference>
<dbReference type="EMBL" id="JADIMS010000004">
    <property type="protein sequence ID" value="MBO8449523.1"/>
    <property type="molecule type" value="Genomic_DNA"/>
</dbReference>
<evidence type="ECO:0000313" key="2">
    <source>
        <dbReference type="EMBL" id="MBO8449523.1"/>
    </source>
</evidence>
<proteinExistence type="predicted"/>
<dbReference type="Gene3D" id="1.10.3210.10">
    <property type="entry name" value="Hypothetical protein af1432"/>
    <property type="match status" value="2"/>
</dbReference>
<evidence type="ECO:0000313" key="3">
    <source>
        <dbReference type="Proteomes" id="UP000823616"/>
    </source>
</evidence>
<dbReference type="Pfam" id="PF13023">
    <property type="entry name" value="HD_3"/>
    <property type="match status" value="1"/>
</dbReference>
<reference evidence="2" key="1">
    <citation type="submission" date="2020-10" db="EMBL/GenBank/DDBJ databases">
        <authorList>
            <person name="Gilroy R."/>
        </authorList>
    </citation>
    <scope>NUCLEOTIDE SEQUENCE</scope>
    <source>
        <strain evidence="2">B3-4054</strain>
    </source>
</reference>
<organism evidence="2 3">
    <name type="scientific">Candidatus Avitreponema avistercoris</name>
    <dbReference type="NCBI Taxonomy" id="2840705"/>
    <lineage>
        <taxon>Bacteria</taxon>
        <taxon>Pseudomonadati</taxon>
        <taxon>Spirochaetota</taxon>
        <taxon>Spirochaetia</taxon>
        <taxon>Spirochaetales</taxon>
        <taxon>Candidatus Avitreponema</taxon>
    </lineage>
</organism>